<dbReference type="EMBL" id="JBBWWQ010000003">
    <property type="protein sequence ID" value="KAK8951029.1"/>
    <property type="molecule type" value="Genomic_DNA"/>
</dbReference>
<feature type="region of interest" description="Disordered" evidence="1">
    <location>
        <begin position="41"/>
        <end position="67"/>
    </location>
</feature>
<evidence type="ECO:0000313" key="3">
    <source>
        <dbReference type="Proteomes" id="UP001418222"/>
    </source>
</evidence>
<feature type="compositionally biased region" description="Basic residues" evidence="1">
    <location>
        <begin position="41"/>
        <end position="64"/>
    </location>
</feature>
<dbReference type="Proteomes" id="UP001418222">
    <property type="component" value="Unassembled WGS sequence"/>
</dbReference>
<proteinExistence type="predicted"/>
<organism evidence="2 3">
    <name type="scientific">Platanthera zijinensis</name>
    <dbReference type="NCBI Taxonomy" id="2320716"/>
    <lineage>
        <taxon>Eukaryota</taxon>
        <taxon>Viridiplantae</taxon>
        <taxon>Streptophyta</taxon>
        <taxon>Embryophyta</taxon>
        <taxon>Tracheophyta</taxon>
        <taxon>Spermatophyta</taxon>
        <taxon>Magnoliopsida</taxon>
        <taxon>Liliopsida</taxon>
        <taxon>Asparagales</taxon>
        <taxon>Orchidaceae</taxon>
        <taxon>Orchidoideae</taxon>
        <taxon>Orchideae</taxon>
        <taxon>Orchidinae</taxon>
        <taxon>Platanthera</taxon>
    </lineage>
</organism>
<dbReference type="AlphaFoldDB" id="A0AAP0BVK4"/>
<reference evidence="2 3" key="1">
    <citation type="journal article" date="2022" name="Nat. Plants">
        <title>Genomes of leafy and leafless Platanthera orchids illuminate the evolution of mycoheterotrophy.</title>
        <authorList>
            <person name="Li M.H."/>
            <person name="Liu K.W."/>
            <person name="Li Z."/>
            <person name="Lu H.C."/>
            <person name="Ye Q.L."/>
            <person name="Zhang D."/>
            <person name="Wang J.Y."/>
            <person name="Li Y.F."/>
            <person name="Zhong Z.M."/>
            <person name="Liu X."/>
            <person name="Yu X."/>
            <person name="Liu D.K."/>
            <person name="Tu X.D."/>
            <person name="Liu B."/>
            <person name="Hao Y."/>
            <person name="Liao X.Y."/>
            <person name="Jiang Y.T."/>
            <person name="Sun W.H."/>
            <person name="Chen J."/>
            <person name="Chen Y.Q."/>
            <person name="Ai Y."/>
            <person name="Zhai J.W."/>
            <person name="Wu S.S."/>
            <person name="Zhou Z."/>
            <person name="Hsiao Y.Y."/>
            <person name="Wu W.L."/>
            <person name="Chen Y.Y."/>
            <person name="Lin Y.F."/>
            <person name="Hsu J.L."/>
            <person name="Li C.Y."/>
            <person name="Wang Z.W."/>
            <person name="Zhao X."/>
            <person name="Zhong W.Y."/>
            <person name="Ma X.K."/>
            <person name="Ma L."/>
            <person name="Huang J."/>
            <person name="Chen G.Z."/>
            <person name="Huang M.Z."/>
            <person name="Huang L."/>
            <person name="Peng D.H."/>
            <person name="Luo Y.B."/>
            <person name="Zou S.Q."/>
            <person name="Chen S.P."/>
            <person name="Lan S."/>
            <person name="Tsai W.C."/>
            <person name="Van de Peer Y."/>
            <person name="Liu Z.J."/>
        </authorList>
    </citation>
    <scope>NUCLEOTIDE SEQUENCE [LARGE SCALE GENOMIC DNA]</scope>
    <source>
        <strain evidence="2">Lor287</strain>
    </source>
</reference>
<evidence type="ECO:0000256" key="1">
    <source>
        <dbReference type="SAM" id="MobiDB-lite"/>
    </source>
</evidence>
<evidence type="ECO:0000313" key="2">
    <source>
        <dbReference type="EMBL" id="KAK8951029.1"/>
    </source>
</evidence>
<gene>
    <name evidence="2" type="ORF">KSP39_PZI004595</name>
</gene>
<name>A0AAP0BVK4_9ASPA</name>
<keyword evidence="3" id="KW-1185">Reference proteome</keyword>
<protein>
    <submittedName>
        <fullName evidence="2">Uncharacterized protein</fullName>
    </submittedName>
</protein>
<comment type="caution">
    <text evidence="2">The sequence shown here is derived from an EMBL/GenBank/DDBJ whole genome shotgun (WGS) entry which is preliminary data.</text>
</comment>
<accession>A0AAP0BVK4</accession>
<sequence>MRSWLEVMGALVVAGFSHRKYRGMCVLKALMDAFVRADRRRRRPGAGRWRRRPKGGRRRRRPGSGRRCAIGLREKHPVIGLGNWGFRVVGLPLGFKIEEKFRGDLKKKYGLPISK</sequence>